<feature type="region of interest" description="Disordered" evidence="1">
    <location>
        <begin position="259"/>
        <end position="288"/>
    </location>
</feature>
<feature type="region of interest" description="Disordered" evidence="1">
    <location>
        <begin position="78"/>
        <end position="105"/>
    </location>
</feature>
<name>A0A3R6Y676_9STRA</name>
<dbReference type="AlphaFoldDB" id="A0A3R6Y676"/>
<feature type="region of interest" description="Disordered" evidence="1">
    <location>
        <begin position="304"/>
        <end position="339"/>
    </location>
</feature>
<organism evidence="2 3">
    <name type="scientific">Aphanomyces invadans</name>
    <dbReference type="NCBI Taxonomy" id="157072"/>
    <lineage>
        <taxon>Eukaryota</taxon>
        <taxon>Sar</taxon>
        <taxon>Stramenopiles</taxon>
        <taxon>Oomycota</taxon>
        <taxon>Saprolegniomycetes</taxon>
        <taxon>Saprolegniales</taxon>
        <taxon>Verrucalvaceae</taxon>
        <taxon>Aphanomyces</taxon>
    </lineage>
</organism>
<evidence type="ECO:0000313" key="3">
    <source>
        <dbReference type="Proteomes" id="UP000285060"/>
    </source>
</evidence>
<feature type="region of interest" description="Disordered" evidence="1">
    <location>
        <begin position="543"/>
        <end position="568"/>
    </location>
</feature>
<feature type="compositionally biased region" description="Polar residues" evidence="1">
    <location>
        <begin position="304"/>
        <end position="321"/>
    </location>
</feature>
<comment type="caution">
    <text evidence="2">The sequence shown here is derived from an EMBL/GenBank/DDBJ whole genome shotgun (WGS) entry which is preliminary data.</text>
</comment>
<reference evidence="2 3" key="1">
    <citation type="submission" date="2018-08" db="EMBL/GenBank/DDBJ databases">
        <title>Aphanomyces genome sequencing and annotation.</title>
        <authorList>
            <person name="Minardi D."/>
            <person name="Oidtmann B."/>
            <person name="Van Der Giezen M."/>
            <person name="Studholme D.J."/>
        </authorList>
    </citation>
    <scope>NUCLEOTIDE SEQUENCE [LARGE SCALE GENOMIC DNA]</scope>
    <source>
        <strain evidence="2 3">NJM0002</strain>
    </source>
</reference>
<accession>A0A3R6Y676</accession>
<gene>
    <name evidence="2" type="ORF">DYB32_006561</name>
</gene>
<keyword evidence="3" id="KW-1185">Reference proteome</keyword>
<evidence type="ECO:0000256" key="1">
    <source>
        <dbReference type="SAM" id="MobiDB-lite"/>
    </source>
</evidence>
<dbReference type="Proteomes" id="UP000285060">
    <property type="component" value="Unassembled WGS sequence"/>
</dbReference>
<evidence type="ECO:0000313" key="2">
    <source>
        <dbReference type="EMBL" id="RHY27741.1"/>
    </source>
</evidence>
<proteinExistence type="predicted"/>
<dbReference type="VEuPathDB" id="FungiDB:H310_03892"/>
<dbReference type="EMBL" id="QUSY01000712">
    <property type="protein sequence ID" value="RHY27741.1"/>
    <property type="molecule type" value="Genomic_DNA"/>
</dbReference>
<sequence>MTQPGDMTLNARVISALVAIVKEEMERRLDEEATKSTHPHKTSCHLDILTLNVEPESEGPVVAAQNKHTQRQQLLHQTAASSRQLSVEKQRASPSKQNHQDMPLQKPCTNRLGNVPLGASIQANAVPLNDEPVNADLRRIFALCSDVTTAASHLQRQLHVLDTVTQDATTATNSHERMVPLRSSLPFHASSLATPGVGDSTSAELPLPNLSSSSTTAILGNQDNLTSYIDTLSARIARLRALDADSALDTDYVHIAHPRRDSMNDDTSPLPIEPRLHGASFKQSSEAPSLEKFGVKRMVDMQHNTQAKTHSTNSLDPSSRRSPVASKKSAKPHDRSDKAVATQALFTCSKQNRVASSTRSTPLRTSLGRTSDEIAEDANNPGNVVLHPSPVQAKRDNSRTGQPPRQNKPRMPYEAIDVDQPVADKRPVSKIIPRDAEHARRRKTGDHRMHCVAQHRAALRLQAWWRYILRQRSRYQSRRCQASYLTWQFNRQAHLQAAIIEAAPPIAVVAPQPSILAETSRGCIPPLLTTIERTIQDQYADEGFESDASGGRDHNADPSSTRGDICRATPNDCGDDNVYTDDTIPEDVDPKAVLMPYFVLWMTNRLRRIQYRDLVRRAKRERVRLACKTWHDQSRRSRRVRTAFRAWNDQTQFEKDKRVQTRNEFALSAKAWKQLQRGKLAAKPT</sequence>
<feature type="region of interest" description="Disordered" evidence="1">
    <location>
        <begin position="351"/>
        <end position="411"/>
    </location>
</feature>
<protein>
    <submittedName>
        <fullName evidence="2">Uncharacterized protein</fullName>
    </submittedName>
</protein>
<feature type="compositionally biased region" description="Low complexity" evidence="1">
    <location>
        <begin position="356"/>
        <end position="369"/>
    </location>
</feature>